<keyword evidence="1" id="KW-0472">Membrane</keyword>
<organism evidence="2 3">
    <name type="scientific">Halolamina litorea</name>
    <dbReference type="NCBI Taxonomy" id="1515593"/>
    <lineage>
        <taxon>Archaea</taxon>
        <taxon>Methanobacteriati</taxon>
        <taxon>Methanobacteriota</taxon>
        <taxon>Stenosarchaea group</taxon>
        <taxon>Halobacteria</taxon>
        <taxon>Halobacteriales</taxon>
        <taxon>Haloferacaceae</taxon>
    </lineage>
</organism>
<feature type="transmembrane region" description="Helical" evidence="1">
    <location>
        <begin position="5"/>
        <end position="24"/>
    </location>
</feature>
<feature type="transmembrane region" description="Helical" evidence="1">
    <location>
        <begin position="30"/>
        <end position="50"/>
    </location>
</feature>
<dbReference type="EMBL" id="JBHUCZ010000001">
    <property type="protein sequence ID" value="MFD1566624.1"/>
    <property type="molecule type" value="Genomic_DNA"/>
</dbReference>
<sequence>MESQAVPGAVLVVGGSVLYIPAMVPGTTWLGYLAVLPATLALIYGTLLVARSGEGRAV</sequence>
<proteinExistence type="predicted"/>
<comment type="caution">
    <text evidence="2">The sequence shown here is derived from an EMBL/GenBank/DDBJ whole genome shotgun (WGS) entry which is preliminary data.</text>
</comment>
<dbReference type="RefSeq" id="WP_267645918.1">
    <property type="nucleotide sequence ID" value="NZ_JANHGR010000001.1"/>
</dbReference>
<dbReference type="InterPro" id="IPR058491">
    <property type="entry name" value="DUF8178"/>
</dbReference>
<reference evidence="2 3" key="1">
    <citation type="journal article" date="2019" name="Int. J. Syst. Evol. Microbiol.">
        <title>The Global Catalogue of Microorganisms (GCM) 10K type strain sequencing project: providing services to taxonomists for standard genome sequencing and annotation.</title>
        <authorList>
            <consortium name="The Broad Institute Genomics Platform"/>
            <consortium name="The Broad Institute Genome Sequencing Center for Infectious Disease"/>
            <person name="Wu L."/>
            <person name="Ma J."/>
        </authorList>
    </citation>
    <scope>NUCLEOTIDE SEQUENCE [LARGE SCALE GENOMIC DNA]</scope>
    <source>
        <strain evidence="2 3">CGMCC 1.12859</strain>
    </source>
</reference>
<evidence type="ECO:0000256" key="1">
    <source>
        <dbReference type="SAM" id="Phobius"/>
    </source>
</evidence>
<protein>
    <submittedName>
        <fullName evidence="2">Uncharacterized protein</fullName>
    </submittedName>
</protein>
<dbReference type="Proteomes" id="UP001597139">
    <property type="component" value="Unassembled WGS sequence"/>
</dbReference>
<name>A0ABD6BNA6_9EURY</name>
<keyword evidence="1" id="KW-1133">Transmembrane helix</keyword>
<evidence type="ECO:0000313" key="2">
    <source>
        <dbReference type="EMBL" id="MFD1566624.1"/>
    </source>
</evidence>
<dbReference type="AlphaFoldDB" id="A0ABD6BNA6"/>
<accession>A0ABD6BNA6</accession>
<dbReference type="Pfam" id="PF26546">
    <property type="entry name" value="DUF8178"/>
    <property type="match status" value="1"/>
</dbReference>
<keyword evidence="1" id="KW-0812">Transmembrane</keyword>
<keyword evidence="3" id="KW-1185">Reference proteome</keyword>
<evidence type="ECO:0000313" key="3">
    <source>
        <dbReference type="Proteomes" id="UP001597139"/>
    </source>
</evidence>
<gene>
    <name evidence="2" type="ORF">ACFSAU_03885</name>
</gene>